<dbReference type="AlphaFoldDB" id="A0A1N7SEE1"/>
<evidence type="ECO:0000313" key="3">
    <source>
        <dbReference type="Proteomes" id="UP000187012"/>
    </source>
</evidence>
<feature type="region of interest" description="Disordered" evidence="1">
    <location>
        <begin position="24"/>
        <end position="52"/>
    </location>
</feature>
<protein>
    <submittedName>
        <fullName evidence="2">Uncharacterized protein</fullName>
    </submittedName>
</protein>
<name>A0A1N7SEE1_9BURK</name>
<evidence type="ECO:0000313" key="2">
    <source>
        <dbReference type="EMBL" id="SIT45700.1"/>
    </source>
</evidence>
<feature type="compositionally biased region" description="Basic and acidic residues" evidence="1">
    <location>
        <begin position="25"/>
        <end position="35"/>
    </location>
</feature>
<keyword evidence="3" id="KW-1185">Reference proteome</keyword>
<proteinExistence type="predicted"/>
<dbReference type="Proteomes" id="UP000187012">
    <property type="component" value="Unassembled WGS sequence"/>
</dbReference>
<reference evidence="2 3" key="1">
    <citation type="submission" date="2016-12" db="EMBL/GenBank/DDBJ databases">
        <authorList>
            <person name="Song W.-J."/>
            <person name="Kurnit D.M."/>
        </authorList>
    </citation>
    <scope>NUCLEOTIDE SEQUENCE [LARGE SCALE GENOMIC DNA]</scope>
    <source>
        <strain evidence="2 3">STM7296</strain>
    </source>
</reference>
<sequence>MIVTAQSDLNEWWVLMRRCNQPRDNVARRSPDRCQSRFNRHLSQSRREGNQP</sequence>
<dbReference type="EMBL" id="CYGX02000058">
    <property type="protein sequence ID" value="SIT45700.1"/>
    <property type="molecule type" value="Genomic_DNA"/>
</dbReference>
<accession>A0A1N7SEE1</accession>
<organism evidence="2 3">
    <name type="scientific">Paraburkholderia ribeironis</name>
    <dbReference type="NCBI Taxonomy" id="1247936"/>
    <lineage>
        <taxon>Bacteria</taxon>
        <taxon>Pseudomonadati</taxon>
        <taxon>Pseudomonadota</taxon>
        <taxon>Betaproteobacteria</taxon>
        <taxon>Burkholderiales</taxon>
        <taxon>Burkholderiaceae</taxon>
        <taxon>Paraburkholderia</taxon>
    </lineage>
</organism>
<gene>
    <name evidence="2" type="ORF">BN2475_580056</name>
</gene>
<evidence type="ECO:0000256" key="1">
    <source>
        <dbReference type="SAM" id="MobiDB-lite"/>
    </source>
</evidence>